<dbReference type="EMBL" id="MK079573">
    <property type="protein sequence ID" value="AYU65805.1"/>
    <property type="molecule type" value="Genomic_DNA"/>
</dbReference>
<name>A0A3G4RJI6_KLEPN</name>
<sequence>MIEASISVFHQGQRYFTSPRQSPDLWLQSMTSKATTTYLAWQTGGDHL</sequence>
<keyword evidence="1" id="KW-0614">Plasmid</keyword>
<evidence type="ECO:0000313" key="1">
    <source>
        <dbReference type="EMBL" id="AYU65827.1"/>
    </source>
</evidence>
<geneLocation type="plasmid" evidence="1">
    <name>pHNLDH4-2</name>
</geneLocation>
<protein>
    <submittedName>
        <fullName evidence="1">Uncharacterized protein</fullName>
    </submittedName>
</protein>
<dbReference type="AlphaFoldDB" id="A0A3G4RJI6"/>
<dbReference type="EMBL" id="MK079573">
    <property type="protein sequence ID" value="AYU65827.1"/>
    <property type="molecule type" value="Genomic_DNA"/>
</dbReference>
<reference evidence="1" key="1">
    <citation type="submission" date="2018-10" db="EMBL/GenBank/DDBJ databases">
        <title>Complete sequence of plasmid pHNLDH4-2.</title>
        <authorList>
            <person name="Liu J.H."/>
            <person name="Huang X."/>
        </authorList>
    </citation>
    <scope>NUCLEOTIDE SEQUENCE</scope>
    <source>
        <strain evidence="1">LDH4-2</strain>
        <plasmid evidence="1">pHNLDH4-2</plasmid>
    </source>
</reference>
<organism evidence="1">
    <name type="scientific">Klebsiella pneumoniae</name>
    <dbReference type="NCBI Taxonomy" id="573"/>
    <lineage>
        <taxon>Bacteria</taxon>
        <taxon>Pseudomonadati</taxon>
        <taxon>Pseudomonadota</taxon>
        <taxon>Gammaproteobacteria</taxon>
        <taxon>Enterobacterales</taxon>
        <taxon>Enterobacteriaceae</taxon>
        <taxon>Klebsiella/Raoultella group</taxon>
        <taxon>Klebsiella</taxon>
        <taxon>Klebsiella pneumoniae complex</taxon>
    </lineage>
</organism>
<accession>A0A3G4RJI6</accession>
<proteinExistence type="predicted"/>